<evidence type="ECO:0000313" key="3">
    <source>
        <dbReference type="Proteomes" id="UP000327044"/>
    </source>
</evidence>
<accession>A0A5N4B646</accession>
<gene>
    <name evidence="2" type="ORF">PPYR_02049</name>
</gene>
<keyword evidence="3" id="KW-1185">Reference proteome</keyword>
<comment type="caution">
    <text evidence="2">The sequence shown here is derived from an EMBL/GenBank/DDBJ whole genome shotgun (WGS) entry which is preliminary data.</text>
</comment>
<reference evidence="2 3" key="1">
    <citation type="journal article" date="2018" name="Elife">
        <title>Firefly genomes illuminate parallel origins of bioluminescence in beetles.</title>
        <authorList>
            <person name="Fallon T.R."/>
            <person name="Lower S.E."/>
            <person name="Chang C.H."/>
            <person name="Bessho-Uehara M."/>
            <person name="Martin G.J."/>
            <person name="Bewick A.J."/>
            <person name="Behringer M."/>
            <person name="Debat H.J."/>
            <person name="Wong I."/>
            <person name="Day J.C."/>
            <person name="Suvorov A."/>
            <person name="Silva C.J."/>
            <person name="Stanger-Hall K.F."/>
            <person name="Hall D.W."/>
            <person name="Schmitz R.J."/>
            <person name="Nelson D.R."/>
            <person name="Lewis S.M."/>
            <person name="Shigenobu S."/>
            <person name="Bybee S.M."/>
            <person name="Larracuente A.M."/>
            <person name="Oba Y."/>
            <person name="Weng J.K."/>
        </authorList>
    </citation>
    <scope>NUCLEOTIDE SEQUENCE [LARGE SCALE GENOMIC DNA]</scope>
    <source>
        <strain evidence="2">1611_PpyrPB1</strain>
        <tissue evidence="2">Whole body</tissue>
    </source>
</reference>
<feature type="compositionally biased region" description="Basic and acidic residues" evidence="1">
    <location>
        <begin position="166"/>
        <end position="178"/>
    </location>
</feature>
<dbReference type="InParanoid" id="A0A5N4B646"/>
<feature type="region of interest" description="Disordered" evidence="1">
    <location>
        <begin position="129"/>
        <end position="211"/>
    </location>
</feature>
<protein>
    <submittedName>
        <fullName evidence="2">Uncharacterized protein</fullName>
    </submittedName>
</protein>
<evidence type="ECO:0000313" key="2">
    <source>
        <dbReference type="EMBL" id="KAB0805079.1"/>
    </source>
</evidence>
<evidence type="ECO:0000256" key="1">
    <source>
        <dbReference type="SAM" id="MobiDB-lite"/>
    </source>
</evidence>
<dbReference type="Proteomes" id="UP000327044">
    <property type="component" value="Unassembled WGS sequence"/>
</dbReference>
<dbReference type="EMBL" id="VVIM01000001">
    <property type="protein sequence ID" value="KAB0805079.1"/>
    <property type="molecule type" value="Genomic_DNA"/>
</dbReference>
<name>A0A5N4B646_PHOPY</name>
<sequence>MLNSRSMKILRMLKPLTEDHECNVTGQVSDKENVAPSQNNDEPVKRCEVQNIANYYQQEIEKSHDIIVLPVINSNITTESDLCNNTSLPENVAFNEEIEGDLLLDIPEVTNFLLTDQTQRAGCDETLINLPQGDTNWEKENSSASSDHSVRGYTNDLDYGSIDSNDLDKSNSDSDNNNHRTKRRKRHFVDSNTWNETAQQRKRESGQKYKGKKKVDGKWVYNVKREERKLKERCNCKLSKNTTQLKCSSITDSDRMQIFTTFWSKMSWLERKVYMSFLVKRIAVKRQRNRKDDNISKRSTSLEYYLKLDDEKIRVCKKNVFKYSWCWRKDGFKLNQAKKT</sequence>
<organism evidence="2 3">
    <name type="scientific">Photinus pyralis</name>
    <name type="common">Common eastern firefly</name>
    <name type="synonym">Lampyris pyralis</name>
    <dbReference type="NCBI Taxonomy" id="7054"/>
    <lineage>
        <taxon>Eukaryota</taxon>
        <taxon>Metazoa</taxon>
        <taxon>Ecdysozoa</taxon>
        <taxon>Arthropoda</taxon>
        <taxon>Hexapoda</taxon>
        <taxon>Insecta</taxon>
        <taxon>Pterygota</taxon>
        <taxon>Neoptera</taxon>
        <taxon>Endopterygota</taxon>
        <taxon>Coleoptera</taxon>
        <taxon>Polyphaga</taxon>
        <taxon>Elateriformia</taxon>
        <taxon>Elateroidea</taxon>
        <taxon>Lampyridae</taxon>
        <taxon>Lampyrinae</taxon>
        <taxon>Photinus</taxon>
    </lineage>
</organism>
<dbReference type="AlphaFoldDB" id="A0A5N4B646"/>
<proteinExistence type="predicted"/>